<dbReference type="PANTHER" id="PTHR23011">
    <property type="entry name" value="CYCLIC NUCLEOTIDE-BINDING DOMAIN CONTAINING PROTEIN"/>
    <property type="match status" value="1"/>
</dbReference>
<evidence type="ECO:0000313" key="1">
    <source>
        <dbReference type="EMBL" id="KAK9410880.1"/>
    </source>
</evidence>
<sequence length="330" mass="37044">MWHSMTGPNSWKRTRSLPLVQAAETLPPKVLTVWVGLGRENSTTTRWQCRSILQELVPSDEQEMVQNVVSGVFRQKSAHSTAYGEMPNSVAAAVYIRLDQFYKGDYIVNLEDSRVIVMVSHGVELIRLKKEKIEAWADDVILMKLNKLKIKYPSDDELCQIFLRQNAWEMFKKDLLKLVMEPKLMKMEGSNTKGRLERERPRSKKKFLRTLKDWGWGREETQLPGRKMATGASDDTIFLSLQREWAGVVRRKVGGAAKEALECGRGGEAGDVASYLPAAAAADFSVGTEKDRGRRSPSPGSLLLGSPVPHHVVCLIGELKKTSSVIANNY</sequence>
<organism evidence="1 2">
    <name type="scientific">Crotalus adamanteus</name>
    <name type="common">Eastern diamondback rattlesnake</name>
    <dbReference type="NCBI Taxonomy" id="8729"/>
    <lineage>
        <taxon>Eukaryota</taxon>
        <taxon>Metazoa</taxon>
        <taxon>Chordata</taxon>
        <taxon>Craniata</taxon>
        <taxon>Vertebrata</taxon>
        <taxon>Euteleostomi</taxon>
        <taxon>Lepidosauria</taxon>
        <taxon>Squamata</taxon>
        <taxon>Bifurcata</taxon>
        <taxon>Unidentata</taxon>
        <taxon>Episquamata</taxon>
        <taxon>Toxicofera</taxon>
        <taxon>Serpentes</taxon>
        <taxon>Colubroidea</taxon>
        <taxon>Viperidae</taxon>
        <taxon>Crotalinae</taxon>
        <taxon>Crotalus</taxon>
    </lineage>
</organism>
<dbReference type="GO" id="GO:0007283">
    <property type="term" value="P:spermatogenesis"/>
    <property type="evidence" value="ECO:0007669"/>
    <property type="project" value="TreeGrafter"/>
</dbReference>
<dbReference type="GO" id="GO:0030552">
    <property type="term" value="F:cAMP binding"/>
    <property type="evidence" value="ECO:0007669"/>
    <property type="project" value="TreeGrafter"/>
</dbReference>
<comment type="caution">
    <text evidence="1">The sequence shown here is derived from an EMBL/GenBank/DDBJ whole genome shotgun (WGS) entry which is preliminary data.</text>
</comment>
<gene>
    <name evidence="1" type="ORF">NXF25_002055</name>
</gene>
<dbReference type="AlphaFoldDB" id="A0AAW1CAZ9"/>
<dbReference type="Proteomes" id="UP001474421">
    <property type="component" value="Unassembled WGS sequence"/>
</dbReference>
<dbReference type="EMBL" id="JAOTOJ010000001">
    <property type="protein sequence ID" value="KAK9410880.1"/>
    <property type="molecule type" value="Genomic_DNA"/>
</dbReference>
<dbReference type="PANTHER" id="PTHR23011:SF43">
    <property type="entry name" value="CYCLIC NUCLEOTIDE-BINDING DOMAIN-CONTAINING PROTEIN 2"/>
    <property type="match status" value="1"/>
</dbReference>
<evidence type="ECO:0000313" key="2">
    <source>
        <dbReference type="Proteomes" id="UP001474421"/>
    </source>
</evidence>
<reference evidence="1 2" key="1">
    <citation type="journal article" date="2024" name="Proc. Natl. Acad. Sci. U.S.A.">
        <title>The genetic regulatory architecture and epigenomic basis for age-related changes in rattlesnake venom.</title>
        <authorList>
            <person name="Hogan M.P."/>
            <person name="Holding M.L."/>
            <person name="Nystrom G.S."/>
            <person name="Colston T.J."/>
            <person name="Bartlett D.A."/>
            <person name="Mason A.J."/>
            <person name="Ellsworth S.A."/>
            <person name="Rautsaw R.M."/>
            <person name="Lawrence K.C."/>
            <person name="Strickland J.L."/>
            <person name="He B."/>
            <person name="Fraser P."/>
            <person name="Margres M.J."/>
            <person name="Gilbert D.M."/>
            <person name="Gibbs H.L."/>
            <person name="Parkinson C.L."/>
            <person name="Rokyta D.R."/>
        </authorList>
    </citation>
    <scope>NUCLEOTIDE SEQUENCE [LARGE SCALE GENOMIC DNA]</scope>
    <source>
        <strain evidence="1">DRR0105</strain>
    </source>
</reference>
<proteinExistence type="predicted"/>
<accession>A0AAW1CAZ9</accession>
<keyword evidence="2" id="KW-1185">Reference proteome</keyword>
<name>A0AAW1CAZ9_CROAD</name>
<protein>
    <submittedName>
        <fullName evidence="1">Cyclic nucleotide-binding domain-containing protein 2-like</fullName>
    </submittedName>
</protein>